<dbReference type="SUPFAM" id="SSF47370">
    <property type="entry name" value="Bromodomain"/>
    <property type="match status" value="1"/>
</dbReference>
<feature type="compositionally biased region" description="Basic residues" evidence="3">
    <location>
        <begin position="48"/>
        <end position="58"/>
    </location>
</feature>
<dbReference type="PROSITE" id="PS50014">
    <property type="entry name" value="BROMODOMAIN_2"/>
    <property type="match status" value="1"/>
</dbReference>
<keyword evidence="1 2" id="KW-0103">Bromodomain</keyword>
<dbReference type="InterPro" id="IPR040214">
    <property type="entry name" value="BRD10"/>
</dbReference>
<evidence type="ECO:0000313" key="5">
    <source>
        <dbReference type="EMBL" id="JAS88598.1"/>
    </source>
</evidence>
<sequence length="307" mass="35391">MIRVKMEEDEETTSPKKQRRKRKLRKDFSPEPSPPDSEEGSEEGEEKKRRRGRRKKKKESPPEPEKELTDLQQIYKIVEHLVASSGAAAFLERPDDSMFGMSDYYEIVTKPMWLKEVERKYEAEEYTTATEVAADVRLMLENCYHYWGPCDTLSKRALKLEQVFENRIAALPENVQKLCSLEATHGDIVKEEPDDSSPKKSNSKKGGYVSKLLNWVMSGKGRSDDKPASTQETLNKARRAEREAAEKQLAQWENDNLLTPIVKDQIASMWEFPVIGQFLHLVYNVLNIDPISHLELERMLLPCGSFL</sequence>
<feature type="compositionally biased region" description="Basic residues" evidence="3">
    <location>
        <begin position="16"/>
        <end position="25"/>
    </location>
</feature>
<organism evidence="5">
    <name type="scientific">Homalodisca liturata</name>
    <dbReference type="NCBI Taxonomy" id="320908"/>
    <lineage>
        <taxon>Eukaryota</taxon>
        <taxon>Metazoa</taxon>
        <taxon>Ecdysozoa</taxon>
        <taxon>Arthropoda</taxon>
        <taxon>Hexapoda</taxon>
        <taxon>Insecta</taxon>
        <taxon>Pterygota</taxon>
        <taxon>Neoptera</taxon>
        <taxon>Paraneoptera</taxon>
        <taxon>Hemiptera</taxon>
        <taxon>Auchenorrhyncha</taxon>
        <taxon>Membracoidea</taxon>
        <taxon>Cicadellidae</taxon>
        <taxon>Cicadellinae</taxon>
        <taxon>Proconiini</taxon>
        <taxon>Homalodisca</taxon>
    </lineage>
</organism>
<accession>A0A1B6INU2</accession>
<protein>
    <recommendedName>
        <fullName evidence="4">Bromo domain-containing protein</fullName>
    </recommendedName>
</protein>
<dbReference type="PANTHER" id="PTHR31095">
    <property type="entry name" value="RIKEN CDNA 9930021J03 GENE"/>
    <property type="match status" value="1"/>
</dbReference>
<dbReference type="PRINTS" id="PR00503">
    <property type="entry name" value="BROMODOMAIN"/>
</dbReference>
<proteinExistence type="predicted"/>
<reference evidence="5" key="1">
    <citation type="submission" date="2015-11" db="EMBL/GenBank/DDBJ databases">
        <title>De novo transcriptome assembly of four potential Pierce s Disease insect vectors from Arizona vineyards.</title>
        <authorList>
            <person name="Tassone E.E."/>
        </authorList>
    </citation>
    <scope>NUCLEOTIDE SEQUENCE</scope>
</reference>
<dbReference type="Pfam" id="PF00439">
    <property type="entry name" value="Bromodomain"/>
    <property type="match status" value="1"/>
</dbReference>
<dbReference type="AlphaFoldDB" id="A0A1B6INU2"/>
<dbReference type="InterPro" id="IPR001487">
    <property type="entry name" value="Bromodomain"/>
</dbReference>
<evidence type="ECO:0000259" key="4">
    <source>
        <dbReference type="PROSITE" id="PS50014"/>
    </source>
</evidence>
<gene>
    <name evidence="5" type="ORF">g.23999</name>
</gene>
<dbReference type="Gene3D" id="1.20.920.10">
    <property type="entry name" value="Bromodomain-like"/>
    <property type="match status" value="1"/>
</dbReference>
<dbReference type="EMBL" id="GECU01019108">
    <property type="protein sequence ID" value="JAS88598.1"/>
    <property type="molecule type" value="Transcribed_RNA"/>
</dbReference>
<dbReference type="SMART" id="SM00297">
    <property type="entry name" value="BROMO"/>
    <property type="match status" value="1"/>
</dbReference>
<feature type="compositionally biased region" description="Basic and acidic residues" evidence="3">
    <location>
        <begin position="59"/>
        <end position="69"/>
    </location>
</feature>
<evidence type="ECO:0000256" key="1">
    <source>
        <dbReference type="ARBA" id="ARBA00023117"/>
    </source>
</evidence>
<dbReference type="InterPro" id="IPR036427">
    <property type="entry name" value="Bromodomain-like_sf"/>
</dbReference>
<dbReference type="PANTHER" id="PTHR31095:SF3">
    <property type="entry name" value="RIKEN CDNA 9930021J03 GENE"/>
    <property type="match status" value="1"/>
</dbReference>
<dbReference type="InterPro" id="IPR018359">
    <property type="entry name" value="Bromodomain_CS"/>
</dbReference>
<evidence type="ECO:0000256" key="3">
    <source>
        <dbReference type="SAM" id="MobiDB-lite"/>
    </source>
</evidence>
<evidence type="ECO:0000256" key="2">
    <source>
        <dbReference type="PROSITE-ProRule" id="PRU00035"/>
    </source>
</evidence>
<feature type="domain" description="Bromo" evidence="4">
    <location>
        <begin position="82"/>
        <end position="154"/>
    </location>
</feature>
<name>A0A1B6INU2_9HEMI</name>
<dbReference type="PROSITE" id="PS00633">
    <property type="entry name" value="BROMODOMAIN_1"/>
    <property type="match status" value="1"/>
</dbReference>
<feature type="region of interest" description="Disordered" evidence="3">
    <location>
        <begin position="1"/>
        <end position="69"/>
    </location>
</feature>